<dbReference type="EMBL" id="JBHRTE010000039">
    <property type="protein sequence ID" value="MFC3168198.1"/>
    <property type="molecule type" value="Genomic_DNA"/>
</dbReference>
<feature type="signal peptide" evidence="2">
    <location>
        <begin position="1"/>
        <end position="20"/>
    </location>
</feature>
<evidence type="ECO:0000313" key="3">
    <source>
        <dbReference type="EMBL" id="MFC3168198.1"/>
    </source>
</evidence>
<dbReference type="NCBIfam" id="TIGR03370">
    <property type="entry name" value="VPLPA-CTERM"/>
    <property type="match status" value="1"/>
</dbReference>
<comment type="caution">
    <text evidence="3">The sequence shown here is derived from an EMBL/GenBank/DDBJ whole genome shotgun (WGS) entry which is preliminary data.</text>
</comment>
<keyword evidence="2" id="KW-0732">Signal</keyword>
<dbReference type="InterPro" id="IPR022472">
    <property type="entry name" value="VPLPA-CTERM"/>
</dbReference>
<dbReference type="RefSeq" id="WP_207469702.1">
    <property type="nucleotide sequence ID" value="NZ_JAFNAW010000031.1"/>
</dbReference>
<protein>
    <submittedName>
        <fullName evidence="3">VPLPA-CTERM sorting domain-containing protein</fullName>
    </submittedName>
</protein>
<keyword evidence="1" id="KW-0812">Transmembrane</keyword>
<name>A0ABV7IE56_9RHOB</name>
<keyword evidence="4" id="KW-1185">Reference proteome</keyword>
<sequence length="196" mass="20829">MRVICLAMAAAMLSAGAVGAATLKEGFGADEFSGDWKKPTMIAAGVDGISGSWGSHNDYDILGFRLKGGAQTVTLTFSPKAPIGDRDWSFSAGGEIHYQTFAPRYGIWEGMKIGKVDMTHATRGNDFTYTLSLDEKFDGLLYLSLYGTHGSLNYNISVPGNALSEAQPAPVPLPAGAALLPAGLAAMALLRRRRKR</sequence>
<evidence type="ECO:0000313" key="4">
    <source>
        <dbReference type="Proteomes" id="UP001595557"/>
    </source>
</evidence>
<feature type="chain" id="PRO_5045691251" evidence="2">
    <location>
        <begin position="21"/>
        <end position="196"/>
    </location>
</feature>
<feature type="transmembrane region" description="Helical" evidence="1">
    <location>
        <begin position="171"/>
        <end position="190"/>
    </location>
</feature>
<keyword evidence="1" id="KW-1133">Transmembrane helix</keyword>
<proteinExistence type="predicted"/>
<dbReference type="Proteomes" id="UP001595557">
    <property type="component" value="Unassembled WGS sequence"/>
</dbReference>
<organism evidence="3 4">
    <name type="scientific">Paracoccus fontiphilus</name>
    <dbReference type="NCBI Taxonomy" id="1815556"/>
    <lineage>
        <taxon>Bacteria</taxon>
        <taxon>Pseudomonadati</taxon>
        <taxon>Pseudomonadota</taxon>
        <taxon>Alphaproteobacteria</taxon>
        <taxon>Rhodobacterales</taxon>
        <taxon>Paracoccaceae</taxon>
        <taxon>Paracoccus</taxon>
    </lineage>
</organism>
<evidence type="ECO:0000256" key="2">
    <source>
        <dbReference type="SAM" id="SignalP"/>
    </source>
</evidence>
<reference evidence="4" key="1">
    <citation type="journal article" date="2019" name="Int. J. Syst. Evol. Microbiol.">
        <title>The Global Catalogue of Microorganisms (GCM) 10K type strain sequencing project: providing services to taxonomists for standard genome sequencing and annotation.</title>
        <authorList>
            <consortium name="The Broad Institute Genomics Platform"/>
            <consortium name="The Broad Institute Genome Sequencing Center for Infectious Disease"/>
            <person name="Wu L."/>
            <person name="Ma J."/>
        </authorList>
    </citation>
    <scope>NUCLEOTIDE SEQUENCE [LARGE SCALE GENOMIC DNA]</scope>
    <source>
        <strain evidence="4">KCTC 52239</strain>
    </source>
</reference>
<gene>
    <name evidence="3" type="ORF">ACFOD7_09065</name>
</gene>
<evidence type="ECO:0000256" key="1">
    <source>
        <dbReference type="SAM" id="Phobius"/>
    </source>
</evidence>
<keyword evidence="1" id="KW-0472">Membrane</keyword>
<accession>A0ABV7IE56</accession>